<protein>
    <recommendedName>
        <fullName evidence="1">DAGKc domain-containing protein</fullName>
    </recommendedName>
</protein>
<name>A0A0F9A142_9ZZZZ</name>
<accession>A0A0F9A142</accession>
<evidence type="ECO:0000259" key="1">
    <source>
        <dbReference type="PROSITE" id="PS50146"/>
    </source>
</evidence>
<feature type="domain" description="DAGKc" evidence="1">
    <location>
        <begin position="3"/>
        <end position="97"/>
    </location>
</feature>
<dbReference type="EMBL" id="LAZR01060331">
    <property type="protein sequence ID" value="KKK65911.1"/>
    <property type="molecule type" value="Genomic_DNA"/>
</dbReference>
<dbReference type="InterPro" id="IPR001206">
    <property type="entry name" value="Diacylglycerol_kinase_cat_dom"/>
</dbReference>
<evidence type="ECO:0000313" key="2">
    <source>
        <dbReference type="EMBL" id="KKK65911.1"/>
    </source>
</evidence>
<comment type="caution">
    <text evidence="2">The sequence shown here is derived from an EMBL/GenBank/DDBJ whole genome shotgun (WGS) entry which is preliminary data.</text>
</comment>
<feature type="non-terminal residue" evidence="2">
    <location>
        <position position="97"/>
    </location>
</feature>
<reference evidence="2" key="1">
    <citation type="journal article" date="2015" name="Nature">
        <title>Complex archaea that bridge the gap between prokaryotes and eukaryotes.</title>
        <authorList>
            <person name="Spang A."/>
            <person name="Saw J.H."/>
            <person name="Jorgensen S.L."/>
            <person name="Zaremba-Niedzwiedzka K."/>
            <person name="Martijn J."/>
            <person name="Lind A.E."/>
            <person name="van Eijk R."/>
            <person name="Schleper C."/>
            <person name="Guy L."/>
            <person name="Ettema T.J."/>
        </authorList>
    </citation>
    <scope>NUCLEOTIDE SEQUENCE</scope>
</reference>
<dbReference type="GO" id="GO:0016301">
    <property type="term" value="F:kinase activity"/>
    <property type="evidence" value="ECO:0007669"/>
    <property type="project" value="InterPro"/>
</dbReference>
<dbReference type="Gene3D" id="3.40.50.10330">
    <property type="entry name" value="Probable inorganic polyphosphate/atp-NAD kinase, domain 1"/>
    <property type="match status" value="1"/>
</dbReference>
<organism evidence="2">
    <name type="scientific">marine sediment metagenome</name>
    <dbReference type="NCBI Taxonomy" id="412755"/>
    <lineage>
        <taxon>unclassified sequences</taxon>
        <taxon>metagenomes</taxon>
        <taxon>ecological metagenomes</taxon>
    </lineage>
</organism>
<dbReference type="InterPro" id="IPR017438">
    <property type="entry name" value="ATP-NAD_kinase_N"/>
</dbReference>
<dbReference type="SUPFAM" id="SSF111331">
    <property type="entry name" value="NAD kinase/diacylglycerol kinase-like"/>
    <property type="match status" value="1"/>
</dbReference>
<dbReference type="Pfam" id="PF00781">
    <property type="entry name" value="DAGK_cat"/>
    <property type="match status" value="1"/>
</dbReference>
<proteinExistence type="predicted"/>
<dbReference type="PROSITE" id="PS50146">
    <property type="entry name" value="DAGK"/>
    <property type="match status" value="1"/>
</dbReference>
<sequence length="97" mass="10495">MHKDDGYISYIINPKSGASSGKHMVAKFNDYLRKKGYDVRTCFTKSLDHAREMAEDAGRSEDCQMVAVAGGDGTARDVIHGLEGSGKPLMVIPCGTE</sequence>
<dbReference type="AlphaFoldDB" id="A0A0F9A142"/>
<gene>
    <name evidence="2" type="ORF">LCGC14_2969360</name>
</gene>
<dbReference type="InterPro" id="IPR016064">
    <property type="entry name" value="NAD/diacylglycerol_kinase_sf"/>
</dbReference>